<dbReference type="GO" id="GO:0016758">
    <property type="term" value="F:hexosyltransferase activity"/>
    <property type="evidence" value="ECO:0007669"/>
    <property type="project" value="UniProtKB-ARBA"/>
</dbReference>
<dbReference type="AlphaFoldDB" id="A0AAP0I8E8"/>
<evidence type="ECO:0000313" key="4">
    <source>
        <dbReference type="Proteomes" id="UP001417504"/>
    </source>
</evidence>
<dbReference type="InterPro" id="IPR010610">
    <property type="entry name" value="EryCIII-like_C"/>
</dbReference>
<comment type="caution">
    <text evidence="3">The sequence shown here is derived from an EMBL/GenBank/DDBJ whole genome shotgun (WGS) entry which is preliminary data.</text>
</comment>
<evidence type="ECO:0000256" key="1">
    <source>
        <dbReference type="ARBA" id="ARBA00022679"/>
    </source>
</evidence>
<sequence length="515" mass="57487">MEERPRCVFMAFGTKGDVNPIAGVAAAFATDQSQYMVYLITHSAHENLSEDLRAKGVFFVPVSTPPVLSSQHHHQQPPGDRNAEASDFALQKKAITREHRLECLKAVEMIFGDGPSLQDDFIVINFFALEGWSLAELFRVRCVVAAPYVVPYSAPASFERHFRKEFPLLYKCLQEAPEDKASLSLEQAFRILILICCIGNRYLVLNMFYALCWKDDPVTSLPILSDWLKAPLLLYGFSEKVVECPGYWPSNAQVCGFWFLPMEWQFSCSGCRTNLVTDYPGHLHAKFELCAVHMDLQLFLTTSTSDLPIFIGLSSVGRQVHMGFLKNPQAFLRLLGVVVEITNRRFILFSAGYEPLDRAINVLAGGLTCSNQKRSCEGFLLFDNRVFCFSGTVPYSWLFPKCAVAVHHGGSGSTAAALLAGVPQVICPFLLDQFYWAERMFWLGVSPEPLHKDHLLPDEDDEISIRRAATSLSNAIRLALSPDTKALAADLARRISSEDGVGEAAKILKEEIVRC</sequence>
<dbReference type="InterPro" id="IPR050426">
    <property type="entry name" value="Glycosyltransferase_28"/>
</dbReference>
<reference evidence="3 4" key="1">
    <citation type="submission" date="2024-01" db="EMBL/GenBank/DDBJ databases">
        <title>Genome assemblies of Stephania.</title>
        <authorList>
            <person name="Yang L."/>
        </authorList>
    </citation>
    <scope>NUCLEOTIDE SEQUENCE [LARGE SCALE GENOMIC DNA]</scope>
    <source>
        <strain evidence="3">QJT</strain>
        <tissue evidence="3">Leaf</tissue>
    </source>
</reference>
<dbReference type="EMBL" id="JBBNAE010000007">
    <property type="protein sequence ID" value="KAK9110555.1"/>
    <property type="molecule type" value="Genomic_DNA"/>
</dbReference>
<dbReference type="InterPro" id="IPR002213">
    <property type="entry name" value="UDP_glucos_trans"/>
</dbReference>
<keyword evidence="4" id="KW-1185">Reference proteome</keyword>
<dbReference type="GO" id="GO:0008194">
    <property type="term" value="F:UDP-glycosyltransferase activity"/>
    <property type="evidence" value="ECO:0007669"/>
    <property type="project" value="InterPro"/>
</dbReference>
<gene>
    <name evidence="3" type="ORF">Sjap_018615</name>
</gene>
<keyword evidence="1" id="KW-0808">Transferase</keyword>
<proteinExistence type="predicted"/>
<dbReference type="CDD" id="cd03784">
    <property type="entry name" value="GT1_Gtf-like"/>
    <property type="match status" value="1"/>
</dbReference>
<dbReference type="Pfam" id="PF06722">
    <property type="entry name" value="EryCIII-like_C"/>
    <property type="match status" value="1"/>
</dbReference>
<dbReference type="Proteomes" id="UP001417504">
    <property type="component" value="Unassembled WGS sequence"/>
</dbReference>
<dbReference type="PANTHER" id="PTHR48050:SF11">
    <property type="entry name" value="GLYCOSYLTRANSFERASE"/>
    <property type="match status" value="1"/>
</dbReference>
<dbReference type="PANTHER" id="PTHR48050">
    <property type="entry name" value="STEROL 3-BETA-GLUCOSYLTRANSFERASE"/>
    <property type="match status" value="1"/>
</dbReference>
<organism evidence="3 4">
    <name type="scientific">Stephania japonica</name>
    <dbReference type="NCBI Taxonomy" id="461633"/>
    <lineage>
        <taxon>Eukaryota</taxon>
        <taxon>Viridiplantae</taxon>
        <taxon>Streptophyta</taxon>
        <taxon>Embryophyta</taxon>
        <taxon>Tracheophyta</taxon>
        <taxon>Spermatophyta</taxon>
        <taxon>Magnoliopsida</taxon>
        <taxon>Ranunculales</taxon>
        <taxon>Menispermaceae</taxon>
        <taxon>Menispermoideae</taxon>
        <taxon>Cissampelideae</taxon>
        <taxon>Stephania</taxon>
    </lineage>
</organism>
<evidence type="ECO:0000313" key="3">
    <source>
        <dbReference type="EMBL" id="KAK9110555.1"/>
    </source>
</evidence>
<evidence type="ECO:0000259" key="2">
    <source>
        <dbReference type="Pfam" id="PF06722"/>
    </source>
</evidence>
<protein>
    <recommendedName>
        <fullName evidence="2">Erythromycin biosynthesis protein CIII-like C-terminal domain-containing protein</fullName>
    </recommendedName>
</protein>
<name>A0AAP0I8E8_9MAGN</name>
<dbReference type="Gene3D" id="3.40.50.2000">
    <property type="entry name" value="Glycogen Phosphorylase B"/>
    <property type="match status" value="2"/>
</dbReference>
<accession>A0AAP0I8E8</accession>
<feature type="domain" description="Erythromycin biosynthesis protein CIII-like C-terminal" evidence="2">
    <location>
        <begin position="391"/>
        <end position="446"/>
    </location>
</feature>
<dbReference type="SUPFAM" id="SSF53756">
    <property type="entry name" value="UDP-Glycosyltransferase/glycogen phosphorylase"/>
    <property type="match status" value="1"/>
</dbReference>